<dbReference type="GO" id="GO:0000155">
    <property type="term" value="F:phosphorelay sensor kinase activity"/>
    <property type="evidence" value="ECO:0007669"/>
    <property type="project" value="InterPro"/>
</dbReference>
<dbReference type="InterPro" id="IPR050428">
    <property type="entry name" value="TCS_sensor_his_kinase"/>
</dbReference>
<feature type="compositionally biased region" description="Basic and acidic residues" evidence="11">
    <location>
        <begin position="612"/>
        <end position="622"/>
    </location>
</feature>
<dbReference type="Gene3D" id="3.30.565.10">
    <property type="entry name" value="Histidine kinase-like ATPase, C-terminal domain"/>
    <property type="match status" value="1"/>
</dbReference>
<keyword evidence="4" id="KW-0597">Phosphoprotein</keyword>
<evidence type="ECO:0000256" key="2">
    <source>
        <dbReference type="ARBA" id="ARBA00004236"/>
    </source>
</evidence>
<organism evidence="15 16">
    <name type="scientific">Pseudoscardovia suis</name>
    <dbReference type="NCBI Taxonomy" id="987063"/>
    <lineage>
        <taxon>Bacteria</taxon>
        <taxon>Bacillati</taxon>
        <taxon>Actinomycetota</taxon>
        <taxon>Actinomycetes</taxon>
        <taxon>Bifidobacteriales</taxon>
        <taxon>Bifidobacteriaceae</taxon>
        <taxon>Pseudoscardovia</taxon>
    </lineage>
</organism>
<keyword evidence="10 12" id="KW-0472">Membrane</keyword>
<feature type="region of interest" description="Disordered" evidence="11">
    <location>
        <begin position="1"/>
        <end position="40"/>
    </location>
</feature>
<feature type="compositionally biased region" description="Polar residues" evidence="11">
    <location>
        <begin position="461"/>
        <end position="473"/>
    </location>
</feature>
<dbReference type="Gene3D" id="6.10.340.10">
    <property type="match status" value="1"/>
</dbReference>
<evidence type="ECO:0000256" key="1">
    <source>
        <dbReference type="ARBA" id="ARBA00000085"/>
    </source>
</evidence>
<evidence type="ECO:0000256" key="7">
    <source>
        <dbReference type="ARBA" id="ARBA00022777"/>
    </source>
</evidence>
<accession>A0A261F1G5</accession>
<evidence type="ECO:0000256" key="9">
    <source>
        <dbReference type="ARBA" id="ARBA00023012"/>
    </source>
</evidence>
<dbReference type="SUPFAM" id="SSF47384">
    <property type="entry name" value="Homodimeric domain of signal transducing histidine kinase"/>
    <property type="match status" value="1"/>
</dbReference>
<feature type="domain" description="HAMP" evidence="14">
    <location>
        <begin position="265"/>
        <end position="318"/>
    </location>
</feature>
<evidence type="ECO:0000256" key="12">
    <source>
        <dbReference type="SAM" id="Phobius"/>
    </source>
</evidence>
<dbReference type="InterPro" id="IPR003594">
    <property type="entry name" value="HATPase_dom"/>
</dbReference>
<dbReference type="RefSeq" id="WP_094690843.1">
    <property type="nucleotide sequence ID" value="NZ_MWWQ01000005.1"/>
</dbReference>
<evidence type="ECO:0000256" key="11">
    <source>
        <dbReference type="SAM" id="MobiDB-lite"/>
    </source>
</evidence>
<dbReference type="PANTHER" id="PTHR45436:SF5">
    <property type="entry name" value="SENSOR HISTIDINE KINASE TRCS"/>
    <property type="match status" value="1"/>
</dbReference>
<dbReference type="EMBL" id="MWWQ01000005">
    <property type="protein sequence ID" value="OZG52928.1"/>
    <property type="molecule type" value="Genomic_DNA"/>
</dbReference>
<dbReference type="CDD" id="cd00082">
    <property type="entry name" value="HisKA"/>
    <property type="match status" value="1"/>
</dbReference>
<feature type="region of interest" description="Disordered" evidence="11">
    <location>
        <begin position="585"/>
        <end position="625"/>
    </location>
</feature>
<dbReference type="SMART" id="SM00387">
    <property type="entry name" value="HATPase_c"/>
    <property type="match status" value="1"/>
</dbReference>
<evidence type="ECO:0000256" key="10">
    <source>
        <dbReference type="ARBA" id="ARBA00023136"/>
    </source>
</evidence>
<dbReference type="OrthoDB" id="9786919at2"/>
<feature type="transmembrane region" description="Helical" evidence="12">
    <location>
        <begin position="51"/>
        <end position="72"/>
    </location>
</feature>
<dbReference type="InterPro" id="IPR036097">
    <property type="entry name" value="HisK_dim/P_sf"/>
</dbReference>
<dbReference type="InterPro" id="IPR005467">
    <property type="entry name" value="His_kinase_dom"/>
</dbReference>
<dbReference type="SMART" id="SM00304">
    <property type="entry name" value="HAMP"/>
    <property type="match status" value="1"/>
</dbReference>
<dbReference type="InterPro" id="IPR004358">
    <property type="entry name" value="Sig_transdc_His_kin-like_C"/>
</dbReference>
<keyword evidence="7" id="KW-0418">Kinase</keyword>
<keyword evidence="6 12" id="KW-0812">Transmembrane</keyword>
<protein>
    <recommendedName>
        <fullName evidence="3">histidine kinase</fullName>
        <ecNumber evidence="3">2.7.13.3</ecNumber>
    </recommendedName>
</protein>
<keyword evidence="8 12" id="KW-1133">Transmembrane helix</keyword>
<feature type="compositionally biased region" description="Polar residues" evidence="11">
    <location>
        <begin position="1"/>
        <end position="12"/>
    </location>
</feature>
<name>A0A261F1G5_9BIFI</name>
<comment type="catalytic activity">
    <reaction evidence="1">
        <text>ATP + protein L-histidine = ADP + protein N-phospho-L-histidine.</text>
        <dbReference type="EC" id="2.7.13.3"/>
    </reaction>
</comment>
<dbReference type="AlphaFoldDB" id="A0A261F1G5"/>
<feature type="region of interest" description="Disordered" evidence="11">
    <location>
        <begin position="442"/>
        <end position="491"/>
    </location>
</feature>
<dbReference type="PROSITE" id="PS50109">
    <property type="entry name" value="HIS_KIN"/>
    <property type="match status" value="1"/>
</dbReference>
<dbReference type="CDD" id="cd06225">
    <property type="entry name" value="HAMP"/>
    <property type="match status" value="1"/>
</dbReference>
<dbReference type="SUPFAM" id="SSF158472">
    <property type="entry name" value="HAMP domain-like"/>
    <property type="match status" value="1"/>
</dbReference>
<dbReference type="InterPro" id="IPR003661">
    <property type="entry name" value="HisK_dim/P_dom"/>
</dbReference>
<keyword evidence="9" id="KW-0902">Two-component regulatory system</keyword>
<dbReference type="EC" id="2.7.13.3" evidence="3"/>
<dbReference type="Pfam" id="PF00512">
    <property type="entry name" value="HisKA"/>
    <property type="match status" value="1"/>
</dbReference>
<dbReference type="InterPro" id="IPR003660">
    <property type="entry name" value="HAMP_dom"/>
</dbReference>
<dbReference type="CDD" id="cd00075">
    <property type="entry name" value="HATPase"/>
    <property type="match status" value="1"/>
</dbReference>
<gene>
    <name evidence="15" type="ORF">PSSU_0546</name>
</gene>
<sequence length="713" mass="77101">MHIALNSGSKQPPRQAPQHPNKAQDATGNNPQEPKRTSGLQKMRRGMSLSFQLASIVILVVMLAECVLGAAVRQLVQQYILEKTDTQLSQQAQLVFDNYKQVVGSAPGQRNYSPTDYFLQIRDTDGDVLSTMRPMLRDGVISEPNLDSIDLSAVEYSQPFTVSATVTIPAGTQVASKDLKSANRDWRVEAFQIVETATRASGSSSSSSSSDQGTDPSGGTVVGVAYIGMSLRDMYETTDMVTQYFLIAGICTLVAAGVLAAMFVRNTLMPLKRMEKTAAKIAAGDLSERVPQLPSNTEVGSLALSLNKMLSQIERSFKEQEQTTEKMKQFVSDASHELRTPLATIHGYAELYKMQRRAESDDLDSALEHADDAIDHIETSSERMSSLVEDLLALARFDEGRGIDIHQTVQVDELIRESAEDIHALDPERSVRLGGVTVTRQAESTHDGAMNSHDAKADATGLSTDSAIGTTSDVDNKTAKAQDGDTGQHGGVSWNFTVNDDTLGSVAIKGDPMRMHQVLTNIIGNIHRYTPQDSPVEFGACIVRSAYARDLAQLPSTQDSLHDFMQSVGVNVDSTDGPAQAAAFRSRLDGSKNPSQSADSQSRDNRKGRKTQGKEKGEESQSREYAVVVVSDHGPGMRPDQRDRIFERFYTADPSRARLKGGTGLGMSIVQSVVHAHHGLICATQTPGGGLSYSIILPLDTSGPDQIDGAPTA</sequence>
<feature type="compositionally biased region" description="Basic and acidic residues" evidence="11">
    <location>
        <begin position="474"/>
        <end position="483"/>
    </location>
</feature>
<dbReference type="FunFam" id="1.10.287.130:FF:000001">
    <property type="entry name" value="Two-component sensor histidine kinase"/>
    <property type="match status" value="1"/>
</dbReference>
<feature type="transmembrane region" description="Helical" evidence="12">
    <location>
        <begin position="244"/>
        <end position="264"/>
    </location>
</feature>
<evidence type="ECO:0000313" key="15">
    <source>
        <dbReference type="EMBL" id="OZG52928.1"/>
    </source>
</evidence>
<dbReference type="Pfam" id="PF02518">
    <property type="entry name" value="HATPase_c"/>
    <property type="match status" value="1"/>
</dbReference>
<evidence type="ECO:0000259" key="13">
    <source>
        <dbReference type="PROSITE" id="PS50109"/>
    </source>
</evidence>
<evidence type="ECO:0000256" key="3">
    <source>
        <dbReference type="ARBA" id="ARBA00012438"/>
    </source>
</evidence>
<proteinExistence type="predicted"/>
<dbReference type="PRINTS" id="PR00344">
    <property type="entry name" value="BCTRLSENSOR"/>
</dbReference>
<comment type="caution">
    <text evidence="15">The sequence shown here is derived from an EMBL/GenBank/DDBJ whole genome shotgun (WGS) entry which is preliminary data.</text>
</comment>
<evidence type="ECO:0000313" key="16">
    <source>
        <dbReference type="Proteomes" id="UP000216454"/>
    </source>
</evidence>
<evidence type="ECO:0000259" key="14">
    <source>
        <dbReference type="PROSITE" id="PS50885"/>
    </source>
</evidence>
<dbReference type="PANTHER" id="PTHR45436">
    <property type="entry name" value="SENSOR HISTIDINE KINASE YKOH"/>
    <property type="match status" value="1"/>
</dbReference>
<dbReference type="Proteomes" id="UP000216454">
    <property type="component" value="Unassembled WGS sequence"/>
</dbReference>
<dbReference type="SUPFAM" id="SSF55874">
    <property type="entry name" value="ATPase domain of HSP90 chaperone/DNA topoisomerase II/histidine kinase"/>
    <property type="match status" value="1"/>
</dbReference>
<dbReference type="Pfam" id="PF00672">
    <property type="entry name" value="HAMP"/>
    <property type="match status" value="1"/>
</dbReference>
<keyword evidence="5" id="KW-0808">Transferase</keyword>
<evidence type="ECO:0000256" key="5">
    <source>
        <dbReference type="ARBA" id="ARBA00022679"/>
    </source>
</evidence>
<reference evidence="15 16" key="1">
    <citation type="journal article" date="2017" name="BMC Genomics">
        <title>Comparative genomic and phylogenomic analyses of the Bifidobacteriaceae family.</title>
        <authorList>
            <person name="Lugli G.A."/>
            <person name="Milani C."/>
            <person name="Turroni F."/>
            <person name="Duranti S."/>
            <person name="Mancabelli L."/>
            <person name="Mangifesta M."/>
            <person name="Ferrario C."/>
            <person name="Modesto M."/>
            <person name="Mattarelli P."/>
            <person name="Jiri K."/>
            <person name="van Sinderen D."/>
            <person name="Ventura M."/>
        </authorList>
    </citation>
    <scope>NUCLEOTIDE SEQUENCE [LARGE SCALE GENOMIC DNA]</scope>
    <source>
        <strain evidence="15 16">DSM 24744</strain>
    </source>
</reference>
<dbReference type="SMART" id="SM00388">
    <property type="entry name" value="HisKA"/>
    <property type="match status" value="1"/>
</dbReference>
<dbReference type="GO" id="GO:0005886">
    <property type="term" value="C:plasma membrane"/>
    <property type="evidence" value="ECO:0007669"/>
    <property type="project" value="UniProtKB-SubCell"/>
</dbReference>
<dbReference type="Gene3D" id="1.10.287.130">
    <property type="match status" value="1"/>
</dbReference>
<evidence type="ECO:0000256" key="8">
    <source>
        <dbReference type="ARBA" id="ARBA00022989"/>
    </source>
</evidence>
<feature type="domain" description="Histidine kinase" evidence="13">
    <location>
        <begin position="333"/>
        <end position="701"/>
    </location>
</feature>
<dbReference type="InterPro" id="IPR036890">
    <property type="entry name" value="HATPase_C_sf"/>
</dbReference>
<comment type="subcellular location">
    <subcellularLocation>
        <location evidence="2">Cell membrane</location>
    </subcellularLocation>
</comment>
<evidence type="ECO:0000256" key="6">
    <source>
        <dbReference type="ARBA" id="ARBA00022692"/>
    </source>
</evidence>
<dbReference type="PROSITE" id="PS50885">
    <property type="entry name" value="HAMP"/>
    <property type="match status" value="1"/>
</dbReference>
<keyword evidence="16" id="KW-1185">Reference proteome</keyword>
<evidence type="ECO:0000256" key="4">
    <source>
        <dbReference type="ARBA" id="ARBA00022553"/>
    </source>
</evidence>